<evidence type="ECO:0000313" key="1">
    <source>
        <dbReference type="EMBL" id="CAG8580604.1"/>
    </source>
</evidence>
<protein>
    <submittedName>
        <fullName evidence="1">5568_t:CDS:1</fullName>
    </submittedName>
</protein>
<sequence length="107" mass="11940">MQKRTADEGGVKGVQQSEPQVARLSLSFDVRDDKLNWLAKQKESTGVFRNASGNELQSFKFDIVFHVVALEATFHAFSDSGVSFVAVFKNAADIYCSFHRARAGRLR</sequence>
<dbReference type="Proteomes" id="UP000789525">
    <property type="component" value="Unassembled WGS sequence"/>
</dbReference>
<comment type="caution">
    <text evidence="1">The sequence shown here is derived from an EMBL/GenBank/DDBJ whole genome shotgun (WGS) entry which is preliminary data.</text>
</comment>
<reference evidence="1" key="1">
    <citation type="submission" date="2021-06" db="EMBL/GenBank/DDBJ databases">
        <authorList>
            <person name="Kallberg Y."/>
            <person name="Tangrot J."/>
            <person name="Rosling A."/>
        </authorList>
    </citation>
    <scope>NUCLEOTIDE SEQUENCE</scope>
    <source>
        <strain evidence="1">CL356</strain>
    </source>
</reference>
<keyword evidence="2" id="KW-1185">Reference proteome</keyword>
<name>A0ACA9MBQ2_9GLOM</name>
<evidence type="ECO:0000313" key="2">
    <source>
        <dbReference type="Proteomes" id="UP000789525"/>
    </source>
</evidence>
<organism evidence="1 2">
    <name type="scientific">Acaulospora colombiana</name>
    <dbReference type="NCBI Taxonomy" id="27376"/>
    <lineage>
        <taxon>Eukaryota</taxon>
        <taxon>Fungi</taxon>
        <taxon>Fungi incertae sedis</taxon>
        <taxon>Mucoromycota</taxon>
        <taxon>Glomeromycotina</taxon>
        <taxon>Glomeromycetes</taxon>
        <taxon>Diversisporales</taxon>
        <taxon>Acaulosporaceae</taxon>
        <taxon>Acaulospora</taxon>
    </lineage>
</organism>
<gene>
    <name evidence="1" type="ORF">ACOLOM_LOCUS5955</name>
</gene>
<proteinExistence type="predicted"/>
<accession>A0ACA9MBQ2</accession>
<dbReference type="EMBL" id="CAJVPT010011626">
    <property type="protein sequence ID" value="CAG8580604.1"/>
    <property type="molecule type" value="Genomic_DNA"/>
</dbReference>